<evidence type="ECO:0000313" key="1">
    <source>
        <dbReference type="EMBL" id="KXJ90178.1"/>
    </source>
</evidence>
<dbReference type="EMBL" id="KQ964253">
    <property type="protein sequence ID" value="KXJ90178.1"/>
    <property type="molecule type" value="Genomic_DNA"/>
</dbReference>
<evidence type="ECO:0000313" key="2">
    <source>
        <dbReference type="Proteomes" id="UP000070501"/>
    </source>
</evidence>
<reference evidence="2" key="1">
    <citation type="submission" date="2016-02" db="EMBL/GenBank/DDBJ databases">
        <title>Draft genome sequence of Microdochium bolleyi, a fungal endophyte of beachgrass.</title>
        <authorList>
            <consortium name="DOE Joint Genome Institute"/>
            <person name="David A.S."/>
            <person name="May G."/>
            <person name="Haridas S."/>
            <person name="Lim J."/>
            <person name="Wang M."/>
            <person name="Labutti K."/>
            <person name="Lipzen A."/>
            <person name="Barry K."/>
            <person name="Grigoriev I.V."/>
        </authorList>
    </citation>
    <scope>NUCLEOTIDE SEQUENCE [LARGE SCALE GENOMIC DNA]</scope>
    <source>
        <strain evidence="2">J235TASD1</strain>
    </source>
</reference>
<gene>
    <name evidence="1" type="ORF">Micbo1qcDRAFT_176718</name>
</gene>
<organism evidence="1 2">
    <name type="scientific">Microdochium bolleyi</name>
    <dbReference type="NCBI Taxonomy" id="196109"/>
    <lineage>
        <taxon>Eukaryota</taxon>
        <taxon>Fungi</taxon>
        <taxon>Dikarya</taxon>
        <taxon>Ascomycota</taxon>
        <taxon>Pezizomycotina</taxon>
        <taxon>Sordariomycetes</taxon>
        <taxon>Xylariomycetidae</taxon>
        <taxon>Xylariales</taxon>
        <taxon>Microdochiaceae</taxon>
        <taxon>Microdochium</taxon>
    </lineage>
</organism>
<name>A0A136IZ53_9PEZI</name>
<protein>
    <submittedName>
        <fullName evidence="1">Uncharacterized protein</fullName>
    </submittedName>
</protein>
<keyword evidence="2" id="KW-1185">Reference proteome</keyword>
<dbReference type="InParanoid" id="A0A136IZ53"/>
<proteinExistence type="predicted"/>
<dbReference type="Proteomes" id="UP000070501">
    <property type="component" value="Unassembled WGS sequence"/>
</dbReference>
<sequence>MSMIVSYLDAEATKSFNDGIQAASRALCSVRQLPARFAKNWDRQPELSGAESSLCHRPLLREYQQVRQAHSPRPHGHLANRIGIVAMMVCHRDSVARHNPWGHGKGNCHCRVMQRPQKVLLHVSIGRAAGNNEGDVGP</sequence>
<accession>A0A136IZ53</accession>
<dbReference type="AlphaFoldDB" id="A0A136IZ53"/>